<proteinExistence type="predicted"/>
<accession>A0ACC1KHY2</accession>
<protein>
    <submittedName>
        <fullName evidence="1">Uncharacterized protein</fullName>
    </submittedName>
</protein>
<dbReference type="Proteomes" id="UP001140066">
    <property type="component" value="Unassembled WGS sequence"/>
</dbReference>
<keyword evidence="2" id="KW-1185">Reference proteome</keyword>
<evidence type="ECO:0000313" key="1">
    <source>
        <dbReference type="EMBL" id="KAJ2789908.1"/>
    </source>
</evidence>
<comment type="caution">
    <text evidence="1">The sequence shown here is derived from an EMBL/GenBank/DDBJ whole genome shotgun (WGS) entry which is preliminary data.</text>
</comment>
<gene>
    <name evidence="1" type="ORF">GGI18_002126</name>
</gene>
<name>A0ACC1KHY2_9FUNG</name>
<evidence type="ECO:0000313" key="2">
    <source>
        <dbReference type="Proteomes" id="UP001140066"/>
    </source>
</evidence>
<feature type="non-terminal residue" evidence="1">
    <location>
        <position position="1"/>
    </location>
</feature>
<dbReference type="EMBL" id="JANBUK010000454">
    <property type="protein sequence ID" value="KAJ2789908.1"/>
    <property type="molecule type" value="Genomic_DNA"/>
</dbReference>
<reference evidence="1" key="1">
    <citation type="submission" date="2022-07" db="EMBL/GenBank/DDBJ databases">
        <title>Phylogenomic reconstructions and comparative analyses of Kickxellomycotina fungi.</title>
        <authorList>
            <person name="Reynolds N.K."/>
            <person name="Stajich J.E."/>
            <person name="Barry K."/>
            <person name="Grigoriev I.V."/>
            <person name="Crous P."/>
            <person name="Smith M.E."/>
        </authorList>
    </citation>
    <scope>NUCLEOTIDE SEQUENCE</scope>
    <source>
        <strain evidence="1">BCRC 34191</strain>
    </source>
</reference>
<sequence length="255" mass="28206">VDETFVLHETDSGVFRVDYDAGKGSNCLKGSLDDVPTFVTKALVKRRVQGPTPQLAVAASIDASTGKEKVPEPEKGFLAKYWYYLVPLVLLLLLGGEESQQEGNSRQIERELMETRTPSPVVVYDGPFGSMLRAAIDDIDGLMLVTVTDADHVAIFREALPEFHEPQFEEALIDKCFDAFDDTKQLQAGTRNVVTLFFGAMRVVQFRVGTYYGTIVSDDICNMGMIHNLVARIRECLKVLSGVTDDKASHKGQQP</sequence>
<organism evidence="1 2">
    <name type="scientific">Coemansia linderi</name>
    <dbReference type="NCBI Taxonomy" id="2663919"/>
    <lineage>
        <taxon>Eukaryota</taxon>
        <taxon>Fungi</taxon>
        <taxon>Fungi incertae sedis</taxon>
        <taxon>Zoopagomycota</taxon>
        <taxon>Kickxellomycotina</taxon>
        <taxon>Kickxellomycetes</taxon>
        <taxon>Kickxellales</taxon>
        <taxon>Kickxellaceae</taxon>
        <taxon>Coemansia</taxon>
    </lineage>
</organism>